<name>A0A815JQQ4_9BILA</name>
<keyword evidence="4" id="KW-1185">Reference proteome</keyword>
<comment type="caution">
    <text evidence="2">The sequence shown here is derived from an EMBL/GenBank/DDBJ whole genome shotgun (WGS) entry which is preliminary data.</text>
</comment>
<evidence type="ECO:0000313" key="3">
    <source>
        <dbReference type="EMBL" id="CAF1607643.1"/>
    </source>
</evidence>
<feature type="compositionally biased region" description="Polar residues" evidence="1">
    <location>
        <begin position="319"/>
        <end position="330"/>
    </location>
</feature>
<reference evidence="2" key="1">
    <citation type="submission" date="2021-02" db="EMBL/GenBank/DDBJ databases">
        <authorList>
            <person name="Nowell W R."/>
        </authorList>
    </citation>
    <scope>NUCLEOTIDE SEQUENCE</scope>
</reference>
<sequence>MSGIPLTSAVSNVWPRATGATAMDPSMSGPMPLNGSGQMNLPMVNNPNLPPSTIPTLNNMPPPVPQPPHTPFPSIQQPFGLTNSLLSNNYATAQSLPTSNNFSPNVNALGQNFPSTNNFASNANALGQSLPPFNPMQINSVPNPIQAIQNEANQRRLTHLEDETAKRKNTTLTLQQMGQQVLQGQMDIQEQVLQYQFMLDQCIESLDHQNFILNGQSEEIALLHAKMRKFEYFIDAFKRSKENNQFQQNKCPDMNFIDNNLICSRNSLPMHSLSMSPFLMNGVARVTSSKFQPFNPRYRSPSNKRSSNPNEPQNQSSPARNSNPVSNSNQ</sequence>
<protein>
    <submittedName>
        <fullName evidence="2">Uncharacterized protein</fullName>
    </submittedName>
</protein>
<dbReference type="Proteomes" id="UP000663832">
    <property type="component" value="Unassembled WGS sequence"/>
</dbReference>
<proteinExistence type="predicted"/>
<dbReference type="Proteomes" id="UP000663877">
    <property type="component" value="Unassembled WGS sequence"/>
</dbReference>
<evidence type="ECO:0000313" key="4">
    <source>
        <dbReference type="Proteomes" id="UP000663832"/>
    </source>
</evidence>
<feature type="region of interest" description="Disordered" evidence="1">
    <location>
        <begin position="290"/>
        <end position="330"/>
    </location>
</feature>
<evidence type="ECO:0000313" key="5">
    <source>
        <dbReference type="Proteomes" id="UP000663877"/>
    </source>
</evidence>
<dbReference type="EMBL" id="CAJNOM010001430">
    <property type="protein sequence ID" value="CAF1607643.1"/>
    <property type="molecule type" value="Genomic_DNA"/>
</dbReference>
<gene>
    <name evidence="2" type="ORF">BJG266_LOCUS36576</name>
    <name evidence="3" type="ORF">QVE165_LOCUS53560</name>
</gene>
<dbReference type="AlphaFoldDB" id="A0A815JQQ4"/>
<dbReference type="OrthoDB" id="10020487at2759"/>
<dbReference type="EMBL" id="CAJNOI010001088">
    <property type="protein sequence ID" value="CAF1381077.1"/>
    <property type="molecule type" value="Genomic_DNA"/>
</dbReference>
<evidence type="ECO:0000256" key="1">
    <source>
        <dbReference type="SAM" id="MobiDB-lite"/>
    </source>
</evidence>
<accession>A0A815JQQ4</accession>
<feature type="compositionally biased region" description="Low complexity" evidence="1">
    <location>
        <begin position="295"/>
        <end position="318"/>
    </location>
</feature>
<organism evidence="2 5">
    <name type="scientific">Adineta steineri</name>
    <dbReference type="NCBI Taxonomy" id="433720"/>
    <lineage>
        <taxon>Eukaryota</taxon>
        <taxon>Metazoa</taxon>
        <taxon>Spiralia</taxon>
        <taxon>Gnathifera</taxon>
        <taxon>Rotifera</taxon>
        <taxon>Eurotatoria</taxon>
        <taxon>Bdelloidea</taxon>
        <taxon>Adinetida</taxon>
        <taxon>Adinetidae</taxon>
        <taxon>Adineta</taxon>
    </lineage>
</organism>
<evidence type="ECO:0000313" key="2">
    <source>
        <dbReference type="EMBL" id="CAF1381077.1"/>
    </source>
</evidence>